<evidence type="ECO:0000256" key="7">
    <source>
        <dbReference type="ARBA" id="ARBA00023010"/>
    </source>
</evidence>
<dbReference type="InterPro" id="IPR018886">
    <property type="entry name" value="UPF0547"/>
</dbReference>
<keyword evidence="2 9" id="KW-0813">Transport</keyword>
<dbReference type="PANTHER" id="PTHR42982">
    <property type="entry name" value="SEC-INDEPENDENT PROTEIN TRANSLOCASE PROTEIN TATA"/>
    <property type="match status" value="1"/>
</dbReference>
<sequence>MFGYSWGPILIILLIVLILFGPKRLPELGESIGRAIRSFKKAHDEQENLPPEQQAGGEAAKSAAAQAATCPSCQKAIAGDFTFCPHCGHRLKS</sequence>
<comment type="caution">
    <text evidence="11">The sequence shown here is derived from an EMBL/GenBank/DDBJ whole genome shotgun (WGS) entry which is preliminary data.</text>
</comment>
<organism evidence="11">
    <name type="scientific">Desulfobacca acetoxidans</name>
    <dbReference type="NCBI Taxonomy" id="60893"/>
    <lineage>
        <taxon>Bacteria</taxon>
        <taxon>Pseudomonadati</taxon>
        <taxon>Thermodesulfobacteriota</taxon>
        <taxon>Desulfobaccia</taxon>
        <taxon>Desulfobaccales</taxon>
        <taxon>Desulfobaccaceae</taxon>
        <taxon>Desulfobacca</taxon>
    </lineage>
</organism>
<keyword evidence="7 9" id="KW-0811">Translocation</keyword>
<evidence type="ECO:0000256" key="8">
    <source>
        <dbReference type="ARBA" id="ARBA00023136"/>
    </source>
</evidence>
<dbReference type="EMBL" id="DTHB01000042">
    <property type="protein sequence ID" value="HGB14694.1"/>
    <property type="molecule type" value="Genomic_DNA"/>
</dbReference>
<keyword evidence="8 9" id="KW-0472">Membrane</keyword>
<dbReference type="NCBIfam" id="TIGR01411">
    <property type="entry name" value="tatAE"/>
    <property type="match status" value="1"/>
</dbReference>
<dbReference type="GO" id="GO:0008320">
    <property type="term" value="F:protein transmembrane transporter activity"/>
    <property type="evidence" value="ECO:0007669"/>
    <property type="project" value="UniProtKB-UniRule"/>
</dbReference>
<feature type="domain" description="UPF0547" evidence="10">
    <location>
        <begin position="69"/>
        <end position="90"/>
    </location>
</feature>
<dbReference type="Gene3D" id="1.20.5.3310">
    <property type="match status" value="1"/>
</dbReference>
<comment type="subunit">
    <text evidence="9">Forms a complex with TatC.</text>
</comment>
<dbReference type="PANTHER" id="PTHR42982:SF1">
    <property type="entry name" value="SEC-INDEPENDENT PROTEIN TRANSLOCASE PROTEIN TATA"/>
    <property type="match status" value="1"/>
</dbReference>
<evidence type="ECO:0000256" key="2">
    <source>
        <dbReference type="ARBA" id="ARBA00022448"/>
    </source>
</evidence>
<keyword evidence="5 9" id="KW-0653">Protein transport</keyword>
<name>A0A7C3WQX2_9BACT</name>
<dbReference type="InterPro" id="IPR006312">
    <property type="entry name" value="TatA/E"/>
</dbReference>
<feature type="transmembrane region" description="Helical" evidence="9">
    <location>
        <begin position="6"/>
        <end position="22"/>
    </location>
</feature>
<proteinExistence type="inferred from homology"/>
<dbReference type="Pfam" id="PF10571">
    <property type="entry name" value="UPF0547"/>
    <property type="match status" value="1"/>
</dbReference>
<gene>
    <name evidence="9 11" type="primary">tatA</name>
    <name evidence="11" type="ORF">ENV62_05600</name>
</gene>
<evidence type="ECO:0000256" key="5">
    <source>
        <dbReference type="ARBA" id="ARBA00022927"/>
    </source>
</evidence>
<evidence type="ECO:0000256" key="9">
    <source>
        <dbReference type="HAMAP-Rule" id="MF_00236"/>
    </source>
</evidence>
<keyword evidence="3 9" id="KW-1003">Cell membrane</keyword>
<evidence type="ECO:0000256" key="6">
    <source>
        <dbReference type="ARBA" id="ARBA00022989"/>
    </source>
</evidence>
<comment type="subcellular location">
    <subcellularLocation>
        <location evidence="1 9">Cell membrane</location>
        <topology evidence="1 9">Single-pass membrane protein</topology>
    </subcellularLocation>
</comment>
<keyword evidence="4 9" id="KW-0812">Transmembrane</keyword>
<accession>A0A7C3WQX2</accession>
<dbReference type="AlphaFoldDB" id="A0A7C3WQX2"/>
<comment type="similarity">
    <text evidence="9">Belongs to the TatA/E family.</text>
</comment>
<dbReference type="GO" id="GO:0043953">
    <property type="term" value="P:protein transport by the Tat complex"/>
    <property type="evidence" value="ECO:0007669"/>
    <property type="project" value="UniProtKB-UniRule"/>
</dbReference>
<evidence type="ECO:0000256" key="3">
    <source>
        <dbReference type="ARBA" id="ARBA00022475"/>
    </source>
</evidence>
<dbReference type="HAMAP" id="MF_00236">
    <property type="entry name" value="TatA_E"/>
    <property type="match status" value="1"/>
</dbReference>
<evidence type="ECO:0000256" key="4">
    <source>
        <dbReference type="ARBA" id="ARBA00022692"/>
    </source>
</evidence>
<reference evidence="11" key="1">
    <citation type="journal article" date="2020" name="mSystems">
        <title>Genome- and Community-Level Interaction Insights into Carbon Utilization and Element Cycling Functions of Hydrothermarchaeota in Hydrothermal Sediment.</title>
        <authorList>
            <person name="Zhou Z."/>
            <person name="Liu Y."/>
            <person name="Xu W."/>
            <person name="Pan J."/>
            <person name="Luo Z.H."/>
            <person name="Li M."/>
        </authorList>
    </citation>
    <scope>NUCLEOTIDE SEQUENCE [LARGE SCALE GENOMIC DNA]</scope>
    <source>
        <strain evidence="11">SpSt-776</strain>
    </source>
</reference>
<dbReference type="GO" id="GO:0033281">
    <property type="term" value="C:TAT protein transport complex"/>
    <property type="evidence" value="ECO:0007669"/>
    <property type="project" value="UniProtKB-UniRule"/>
</dbReference>
<protein>
    <recommendedName>
        <fullName evidence="9">Sec-independent protein translocase protein TatA</fullName>
    </recommendedName>
</protein>
<dbReference type="InterPro" id="IPR003369">
    <property type="entry name" value="TatA/B/E"/>
</dbReference>
<comment type="function">
    <text evidence="9">Part of the twin-arginine translocation (Tat) system that transports large folded proteins containing a characteristic twin-arginine motif in their signal peptide across membranes. TatA could form the protein-conducting channel of the Tat system.</text>
</comment>
<evidence type="ECO:0000313" key="11">
    <source>
        <dbReference type="EMBL" id="HGB14694.1"/>
    </source>
</evidence>
<evidence type="ECO:0000259" key="10">
    <source>
        <dbReference type="Pfam" id="PF10571"/>
    </source>
</evidence>
<evidence type="ECO:0000256" key="1">
    <source>
        <dbReference type="ARBA" id="ARBA00004162"/>
    </source>
</evidence>
<dbReference type="PRINTS" id="PR01506">
    <property type="entry name" value="TATBPROTEIN"/>
</dbReference>
<dbReference type="Pfam" id="PF02416">
    <property type="entry name" value="TatA_B_E"/>
    <property type="match status" value="1"/>
</dbReference>
<keyword evidence="6 9" id="KW-1133">Transmembrane helix</keyword>